<sequence length="259" mass="28865">MPLEPLRQARAKFLVLRCTPKGIEPIAVLIGHRLSEFEPRHQRLKITFSKQLSSQYYLSSNPHDNNPTTAKTTTTNMHFLQATTFLLAALSVQSVSAIPARNRDSLPSQCQNVRGICKPGESGVLRGPDMRTILNGKRSTKTRHSIKLSKTGNDKREQEMTFHAPKGAKKCNINWVQGAERKFTVKDSGLVQVYPVNSGSEAIGTADFTNWPQVQGEHSHIVTSVDCAEEMTFRIALQSDGSVNMKQDATNGWYMEYSC</sequence>
<dbReference type="AlphaFoldDB" id="A0A1J9QQM4"/>
<comment type="caution">
    <text evidence="1">The sequence shown here is derived from an EMBL/GenBank/DDBJ whole genome shotgun (WGS) entry which is preliminary data.</text>
</comment>
<evidence type="ECO:0000313" key="2">
    <source>
        <dbReference type="Proteomes" id="UP000182235"/>
    </source>
</evidence>
<protein>
    <recommendedName>
        <fullName evidence="3">Ubiquitin 3 binding protein But2 C-terminal domain-containing protein</fullName>
    </recommendedName>
</protein>
<dbReference type="VEuPathDB" id="FungiDB:AJ78_01476"/>
<evidence type="ECO:0000313" key="1">
    <source>
        <dbReference type="EMBL" id="OJD18487.1"/>
    </source>
</evidence>
<keyword evidence="2" id="KW-1185">Reference proteome</keyword>
<name>A0A1J9QQM4_9EURO</name>
<organism evidence="1 2">
    <name type="scientific">Emergomyces pasteurianus Ep9510</name>
    <dbReference type="NCBI Taxonomy" id="1447872"/>
    <lineage>
        <taxon>Eukaryota</taxon>
        <taxon>Fungi</taxon>
        <taxon>Dikarya</taxon>
        <taxon>Ascomycota</taxon>
        <taxon>Pezizomycotina</taxon>
        <taxon>Eurotiomycetes</taxon>
        <taxon>Eurotiomycetidae</taxon>
        <taxon>Onygenales</taxon>
        <taxon>Ajellomycetaceae</taxon>
        <taxon>Emergomyces</taxon>
    </lineage>
</organism>
<proteinExistence type="predicted"/>
<dbReference type="OrthoDB" id="5431298at2759"/>
<accession>A0A1J9QQM4</accession>
<evidence type="ECO:0008006" key="3">
    <source>
        <dbReference type="Google" id="ProtNLM"/>
    </source>
</evidence>
<dbReference type="Proteomes" id="UP000182235">
    <property type="component" value="Unassembled WGS sequence"/>
</dbReference>
<dbReference type="EMBL" id="LGRN01000033">
    <property type="protein sequence ID" value="OJD18487.1"/>
    <property type="molecule type" value="Genomic_DNA"/>
</dbReference>
<reference evidence="1 2" key="1">
    <citation type="submission" date="2015-07" db="EMBL/GenBank/DDBJ databases">
        <title>Emmonsia species relationships and genome sequence.</title>
        <authorList>
            <consortium name="The Broad Institute Genomics Platform"/>
            <person name="Cuomo C.A."/>
            <person name="Munoz J.F."/>
            <person name="Imamovic A."/>
            <person name="Priest M.E."/>
            <person name="Young S."/>
            <person name="Clay O.K."/>
            <person name="McEwen J.G."/>
        </authorList>
    </citation>
    <scope>NUCLEOTIDE SEQUENCE [LARGE SCALE GENOMIC DNA]</scope>
    <source>
        <strain evidence="1 2">UAMH 9510</strain>
    </source>
</reference>
<gene>
    <name evidence="1" type="ORF">AJ78_01476</name>
</gene>